<dbReference type="EMBL" id="JACCBB010000001">
    <property type="protein sequence ID" value="NYD23543.1"/>
    <property type="molecule type" value="Genomic_DNA"/>
</dbReference>
<organism evidence="1 2">
    <name type="scientific">Kineococcus aurantiacus</name>
    <dbReference type="NCBI Taxonomy" id="37633"/>
    <lineage>
        <taxon>Bacteria</taxon>
        <taxon>Bacillati</taxon>
        <taxon>Actinomycetota</taxon>
        <taxon>Actinomycetes</taxon>
        <taxon>Kineosporiales</taxon>
        <taxon>Kineosporiaceae</taxon>
        <taxon>Kineococcus</taxon>
    </lineage>
</organism>
<reference evidence="1 2" key="1">
    <citation type="submission" date="2020-07" db="EMBL/GenBank/DDBJ databases">
        <title>Sequencing the genomes of 1000 actinobacteria strains.</title>
        <authorList>
            <person name="Klenk H.-P."/>
        </authorList>
    </citation>
    <scope>NUCLEOTIDE SEQUENCE [LARGE SCALE GENOMIC DNA]</scope>
    <source>
        <strain evidence="1 2">DSM 7487</strain>
    </source>
</reference>
<comment type="caution">
    <text evidence="1">The sequence shown here is derived from an EMBL/GenBank/DDBJ whole genome shotgun (WGS) entry which is preliminary data.</text>
</comment>
<keyword evidence="2" id="KW-1185">Reference proteome</keyword>
<dbReference type="Proteomes" id="UP000521922">
    <property type="component" value="Unassembled WGS sequence"/>
</dbReference>
<accession>A0A7Y9J201</accession>
<protein>
    <submittedName>
        <fullName evidence="1">Uncharacterized protein</fullName>
    </submittedName>
</protein>
<dbReference type="AlphaFoldDB" id="A0A7Y9J201"/>
<evidence type="ECO:0000313" key="1">
    <source>
        <dbReference type="EMBL" id="NYD23543.1"/>
    </source>
</evidence>
<dbReference type="RefSeq" id="WP_179753347.1">
    <property type="nucleotide sequence ID" value="NZ_BAAAGN010000016.1"/>
</dbReference>
<sequence>MTVVDLVGPARGDAAGLAALAGRLHRAAALVAAPEQDAVRAAATAVDDAAQRLRDLPAPVPAGAVTEVEVALARALAGPLAVLVPGRNH</sequence>
<proteinExistence type="predicted"/>
<gene>
    <name evidence="1" type="ORF">BJ968_003083</name>
</gene>
<evidence type="ECO:0000313" key="2">
    <source>
        <dbReference type="Proteomes" id="UP000521922"/>
    </source>
</evidence>
<name>A0A7Y9J201_9ACTN</name>